<keyword evidence="3" id="KW-1185">Reference proteome</keyword>
<name>A0A517N944_9BACT</name>
<feature type="region of interest" description="Disordered" evidence="1">
    <location>
        <begin position="1"/>
        <end position="24"/>
    </location>
</feature>
<evidence type="ECO:0000313" key="3">
    <source>
        <dbReference type="Proteomes" id="UP000318538"/>
    </source>
</evidence>
<evidence type="ECO:0000313" key="2">
    <source>
        <dbReference type="EMBL" id="QDT03660.1"/>
    </source>
</evidence>
<dbReference type="AlphaFoldDB" id="A0A517N944"/>
<dbReference type="EMBL" id="CP036525">
    <property type="protein sequence ID" value="QDT03660.1"/>
    <property type="molecule type" value="Genomic_DNA"/>
</dbReference>
<sequence length="79" mass="8088">MTGGLAPRALTKHPFRGGKVGGIGREGTGNGGCPAAYAITAHSINGPLGAKLLFNRTTSWLSACQQGMLANPIARAWLV</sequence>
<dbReference type="KEGG" id="rlc:K227x_20440"/>
<proteinExistence type="predicted"/>
<evidence type="ECO:0000256" key="1">
    <source>
        <dbReference type="SAM" id="MobiDB-lite"/>
    </source>
</evidence>
<accession>A0A517N944</accession>
<organism evidence="2 3">
    <name type="scientific">Rubripirellula lacrimiformis</name>
    <dbReference type="NCBI Taxonomy" id="1930273"/>
    <lineage>
        <taxon>Bacteria</taxon>
        <taxon>Pseudomonadati</taxon>
        <taxon>Planctomycetota</taxon>
        <taxon>Planctomycetia</taxon>
        <taxon>Pirellulales</taxon>
        <taxon>Pirellulaceae</taxon>
        <taxon>Rubripirellula</taxon>
    </lineage>
</organism>
<protein>
    <submittedName>
        <fullName evidence="2">Uncharacterized protein</fullName>
    </submittedName>
</protein>
<dbReference type="Proteomes" id="UP000318538">
    <property type="component" value="Chromosome"/>
</dbReference>
<reference evidence="2 3" key="1">
    <citation type="submission" date="2019-02" db="EMBL/GenBank/DDBJ databases">
        <title>Deep-cultivation of Planctomycetes and their phenomic and genomic characterization uncovers novel biology.</title>
        <authorList>
            <person name="Wiegand S."/>
            <person name="Jogler M."/>
            <person name="Boedeker C."/>
            <person name="Pinto D."/>
            <person name="Vollmers J."/>
            <person name="Rivas-Marin E."/>
            <person name="Kohn T."/>
            <person name="Peeters S.H."/>
            <person name="Heuer A."/>
            <person name="Rast P."/>
            <person name="Oberbeckmann S."/>
            <person name="Bunk B."/>
            <person name="Jeske O."/>
            <person name="Meyerdierks A."/>
            <person name="Storesund J.E."/>
            <person name="Kallscheuer N."/>
            <person name="Luecker S."/>
            <person name="Lage O.M."/>
            <person name="Pohl T."/>
            <person name="Merkel B.J."/>
            <person name="Hornburger P."/>
            <person name="Mueller R.-W."/>
            <person name="Bruemmer F."/>
            <person name="Labrenz M."/>
            <person name="Spormann A.M."/>
            <person name="Op den Camp H."/>
            <person name="Overmann J."/>
            <person name="Amann R."/>
            <person name="Jetten M.S.M."/>
            <person name="Mascher T."/>
            <person name="Medema M.H."/>
            <person name="Devos D.P."/>
            <person name="Kaster A.-K."/>
            <person name="Ovreas L."/>
            <person name="Rohde M."/>
            <person name="Galperin M.Y."/>
            <person name="Jogler C."/>
        </authorList>
    </citation>
    <scope>NUCLEOTIDE SEQUENCE [LARGE SCALE GENOMIC DNA]</scope>
    <source>
        <strain evidence="2 3">K22_7</strain>
    </source>
</reference>
<gene>
    <name evidence="2" type="ORF">K227x_20440</name>
</gene>